<keyword evidence="5" id="KW-0997">Cell inner membrane</keyword>
<evidence type="ECO:0000256" key="4">
    <source>
        <dbReference type="ARBA" id="ARBA00022475"/>
    </source>
</evidence>
<feature type="non-terminal residue" evidence="12">
    <location>
        <position position="389"/>
    </location>
</feature>
<dbReference type="Pfam" id="PF00482">
    <property type="entry name" value="T2SSF"/>
    <property type="match status" value="2"/>
</dbReference>
<feature type="transmembrane region" description="Helical" evidence="10">
    <location>
        <begin position="229"/>
        <end position="246"/>
    </location>
</feature>
<comment type="caution">
    <text evidence="12">The sequence shown here is derived from an EMBL/GenBank/DDBJ whole genome shotgun (WGS) entry which is preliminary data.</text>
</comment>
<dbReference type="PROSITE" id="PS00874">
    <property type="entry name" value="T2SP_F"/>
    <property type="match status" value="1"/>
</dbReference>
<dbReference type="AlphaFoldDB" id="A0A497E2R8"/>
<evidence type="ECO:0000256" key="9">
    <source>
        <dbReference type="RuleBase" id="RU003923"/>
    </source>
</evidence>
<dbReference type="GO" id="GO:0005886">
    <property type="term" value="C:plasma membrane"/>
    <property type="evidence" value="ECO:0007669"/>
    <property type="project" value="UniProtKB-SubCell"/>
</dbReference>
<dbReference type="GO" id="GO:0009306">
    <property type="term" value="P:protein secretion"/>
    <property type="evidence" value="ECO:0007669"/>
    <property type="project" value="InterPro"/>
</dbReference>
<comment type="subcellular location">
    <subcellularLocation>
        <location evidence="1">Cell inner membrane</location>
        <topology evidence="1">Multi-pass membrane protein</topology>
    </subcellularLocation>
    <subcellularLocation>
        <location evidence="9">Cell membrane</location>
        <topology evidence="9">Multi-pass membrane protein</topology>
    </subcellularLocation>
</comment>
<dbReference type="InterPro" id="IPR042094">
    <property type="entry name" value="T2SS_GspF_sf"/>
</dbReference>
<feature type="domain" description="Type II secretion system protein GspF" evidence="11">
    <location>
        <begin position="75"/>
        <end position="197"/>
    </location>
</feature>
<evidence type="ECO:0000256" key="8">
    <source>
        <dbReference type="ARBA" id="ARBA00023136"/>
    </source>
</evidence>
<keyword evidence="7 10" id="KW-1133">Transmembrane helix</keyword>
<dbReference type="Gene3D" id="1.20.81.30">
    <property type="entry name" value="Type II secretion system (T2SS), domain F"/>
    <property type="match status" value="2"/>
</dbReference>
<name>A0A497E2R8_UNCAE</name>
<evidence type="ECO:0000256" key="1">
    <source>
        <dbReference type="ARBA" id="ARBA00004429"/>
    </source>
</evidence>
<organism evidence="12 13">
    <name type="scientific">Aerophobetes bacterium</name>
    <dbReference type="NCBI Taxonomy" id="2030807"/>
    <lineage>
        <taxon>Bacteria</taxon>
        <taxon>Candidatus Aerophobota</taxon>
    </lineage>
</organism>
<keyword evidence="8 10" id="KW-0472">Membrane</keyword>
<comment type="similarity">
    <text evidence="2 9">Belongs to the GSP F family.</text>
</comment>
<evidence type="ECO:0000256" key="10">
    <source>
        <dbReference type="SAM" id="Phobius"/>
    </source>
</evidence>
<evidence type="ECO:0000256" key="5">
    <source>
        <dbReference type="ARBA" id="ARBA00022519"/>
    </source>
</evidence>
<sequence length="389" mass="43172">MAAYSYLALDAEGRRVRGVIEADSESEAVAQLRPQGLMVISIRESRIAASGKNKKGSQLTIFQPRIKGKDVIVLSRQFATLINAGVPLAQALSILIEQTQNTSLKKVIEEVRRDVEGGMPLSSALAKHPKIFSRLYCDMVRAGEVGGVLDVILTRLANYLESTENMNQRMKSAMRYPLFVLFMAGGLVSALLFFILPKMKELFAETLHANLPGLTQFMLDLSNFARQKYYFVIIFIIALAVGYHFFKNSNRGSYLLDKMKLKIPVLGKLYHRISLSRFSRTLATLSNSGVPILESLEITGKTAGNKLIEKAVEEARISLKEGETIATPLSRYEVFPPMMVSMISVGEETGALDEMLNKVADFYDREVETMVDSLTSLIEPLLIVFLGAT</sequence>
<evidence type="ECO:0000256" key="3">
    <source>
        <dbReference type="ARBA" id="ARBA00022448"/>
    </source>
</evidence>
<keyword evidence="4" id="KW-1003">Cell membrane</keyword>
<dbReference type="InterPro" id="IPR018076">
    <property type="entry name" value="T2SS_GspF_dom"/>
</dbReference>
<dbReference type="InterPro" id="IPR001992">
    <property type="entry name" value="T2SS_GspF/T4SS_PilC_CS"/>
</dbReference>
<evidence type="ECO:0000313" key="13">
    <source>
        <dbReference type="Proteomes" id="UP000279422"/>
    </source>
</evidence>
<dbReference type="EMBL" id="QMPZ01000131">
    <property type="protein sequence ID" value="RLE07914.1"/>
    <property type="molecule type" value="Genomic_DNA"/>
</dbReference>
<gene>
    <name evidence="12" type="ORF">DRJ00_07255</name>
</gene>
<accession>A0A497E2R8</accession>
<feature type="transmembrane region" description="Helical" evidence="10">
    <location>
        <begin position="176"/>
        <end position="196"/>
    </location>
</feature>
<evidence type="ECO:0000313" key="12">
    <source>
        <dbReference type="EMBL" id="RLE07914.1"/>
    </source>
</evidence>
<keyword evidence="6 9" id="KW-0812">Transmembrane</keyword>
<dbReference type="FunFam" id="1.20.81.30:FF:000001">
    <property type="entry name" value="Type II secretion system protein F"/>
    <property type="match status" value="2"/>
</dbReference>
<reference evidence="12 13" key="1">
    <citation type="submission" date="2018-06" db="EMBL/GenBank/DDBJ databases">
        <title>Extensive metabolic versatility and redundancy in microbially diverse, dynamic hydrothermal sediments.</title>
        <authorList>
            <person name="Dombrowski N."/>
            <person name="Teske A."/>
            <person name="Baker B.J."/>
        </authorList>
    </citation>
    <scope>NUCLEOTIDE SEQUENCE [LARGE SCALE GENOMIC DNA]</scope>
    <source>
        <strain evidence="12">B47_G16</strain>
    </source>
</reference>
<feature type="domain" description="Type II secretion system protein GspF" evidence="11">
    <location>
        <begin position="278"/>
        <end position="388"/>
    </location>
</feature>
<evidence type="ECO:0000256" key="6">
    <source>
        <dbReference type="ARBA" id="ARBA00022692"/>
    </source>
</evidence>
<dbReference type="PRINTS" id="PR00812">
    <property type="entry name" value="BCTERIALGSPF"/>
</dbReference>
<proteinExistence type="inferred from homology"/>
<dbReference type="Proteomes" id="UP000279422">
    <property type="component" value="Unassembled WGS sequence"/>
</dbReference>
<evidence type="ECO:0000256" key="2">
    <source>
        <dbReference type="ARBA" id="ARBA00005745"/>
    </source>
</evidence>
<evidence type="ECO:0000259" key="11">
    <source>
        <dbReference type="Pfam" id="PF00482"/>
    </source>
</evidence>
<evidence type="ECO:0000256" key="7">
    <source>
        <dbReference type="ARBA" id="ARBA00022989"/>
    </source>
</evidence>
<protein>
    <submittedName>
        <fullName evidence="12">Type II secretion system F family protein</fullName>
    </submittedName>
</protein>
<dbReference type="PANTHER" id="PTHR30012:SF0">
    <property type="entry name" value="TYPE II SECRETION SYSTEM PROTEIN F-RELATED"/>
    <property type="match status" value="1"/>
</dbReference>
<keyword evidence="3 9" id="KW-0813">Transport</keyword>
<dbReference type="PANTHER" id="PTHR30012">
    <property type="entry name" value="GENERAL SECRETION PATHWAY PROTEIN"/>
    <property type="match status" value="1"/>
</dbReference>
<dbReference type="InterPro" id="IPR003004">
    <property type="entry name" value="GspF/PilC"/>
</dbReference>